<evidence type="ECO:0000256" key="3">
    <source>
        <dbReference type="ARBA" id="ARBA00022448"/>
    </source>
</evidence>
<keyword evidence="3" id="KW-0813">Transport</keyword>
<evidence type="ECO:0000256" key="7">
    <source>
        <dbReference type="ARBA" id="ARBA00023237"/>
    </source>
</evidence>
<keyword evidence="7" id="KW-0998">Cell outer membrane</keyword>
<dbReference type="AlphaFoldDB" id="A0A2P2E0P8"/>
<dbReference type="EMBL" id="BFBB01000005">
    <property type="protein sequence ID" value="GBF50442.1"/>
    <property type="molecule type" value="Genomic_DNA"/>
</dbReference>
<dbReference type="GO" id="GO:0009279">
    <property type="term" value="C:cell outer membrane"/>
    <property type="evidence" value="ECO:0007669"/>
    <property type="project" value="UniProtKB-SubCell"/>
</dbReference>
<dbReference type="InterPro" id="IPR003423">
    <property type="entry name" value="OMP_efflux"/>
</dbReference>
<dbReference type="InterPro" id="IPR051906">
    <property type="entry name" value="TolC-like"/>
</dbReference>
<dbReference type="PANTHER" id="PTHR30026">
    <property type="entry name" value="OUTER MEMBRANE PROTEIN TOLC"/>
    <property type="match status" value="1"/>
</dbReference>
<comment type="caution">
    <text evidence="9">The sequence shown here is derived from an EMBL/GenBank/DDBJ whole genome shotgun (WGS) entry which is preliminary data.</text>
</comment>
<dbReference type="PANTHER" id="PTHR30026:SF20">
    <property type="entry name" value="OUTER MEMBRANE PROTEIN TOLC"/>
    <property type="match status" value="1"/>
</dbReference>
<dbReference type="GO" id="GO:0015288">
    <property type="term" value="F:porin activity"/>
    <property type="evidence" value="ECO:0007669"/>
    <property type="project" value="TreeGrafter"/>
</dbReference>
<dbReference type="Gene3D" id="1.20.1600.10">
    <property type="entry name" value="Outer membrane efflux proteins (OEP)"/>
    <property type="match status" value="1"/>
</dbReference>
<comment type="subcellular location">
    <subcellularLocation>
        <location evidence="1">Cell outer membrane</location>
    </subcellularLocation>
</comment>
<evidence type="ECO:0000256" key="4">
    <source>
        <dbReference type="ARBA" id="ARBA00022452"/>
    </source>
</evidence>
<evidence type="ECO:0000256" key="6">
    <source>
        <dbReference type="ARBA" id="ARBA00023136"/>
    </source>
</evidence>
<evidence type="ECO:0000256" key="8">
    <source>
        <dbReference type="SAM" id="SignalP"/>
    </source>
</evidence>
<gene>
    <name evidence="9" type="ORF">LPTSP4_19670</name>
</gene>
<keyword evidence="6" id="KW-0472">Membrane</keyword>
<dbReference type="Pfam" id="PF02321">
    <property type="entry name" value="OEP"/>
    <property type="match status" value="1"/>
</dbReference>
<name>A0A2P2E0P8_9LEPT</name>
<dbReference type="GO" id="GO:0015562">
    <property type="term" value="F:efflux transmembrane transporter activity"/>
    <property type="evidence" value="ECO:0007669"/>
    <property type="project" value="InterPro"/>
</dbReference>
<dbReference type="GO" id="GO:1990281">
    <property type="term" value="C:efflux pump complex"/>
    <property type="evidence" value="ECO:0007669"/>
    <property type="project" value="TreeGrafter"/>
</dbReference>
<evidence type="ECO:0000256" key="2">
    <source>
        <dbReference type="ARBA" id="ARBA00007613"/>
    </source>
</evidence>
<comment type="similarity">
    <text evidence="2">Belongs to the outer membrane factor (OMF) (TC 1.B.17) family.</text>
</comment>
<proteinExistence type="inferred from homology"/>
<evidence type="ECO:0000256" key="5">
    <source>
        <dbReference type="ARBA" id="ARBA00022692"/>
    </source>
</evidence>
<keyword evidence="4" id="KW-1134">Transmembrane beta strand</keyword>
<accession>A0A2P2E0P8</accession>
<dbReference type="SUPFAM" id="SSF56954">
    <property type="entry name" value="Outer membrane efflux proteins (OEP)"/>
    <property type="match status" value="1"/>
</dbReference>
<keyword evidence="10" id="KW-1185">Reference proteome</keyword>
<dbReference type="OrthoDB" id="343152at2"/>
<keyword evidence="5" id="KW-0812">Transmembrane</keyword>
<feature type="chain" id="PRO_5015155468" evidence="8">
    <location>
        <begin position="20"/>
        <end position="497"/>
    </location>
</feature>
<reference evidence="9 10" key="1">
    <citation type="submission" date="2018-02" db="EMBL/GenBank/DDBJ databases">
        <title>Novel Leptospira species isolated from soil and water in Japan.</title>
        <authorList>
            <person name="Nakao R."/>
            <person name="Masuzawa T."/>
        </authorList>
    </citation>
    <scope>NUCLEOTIDE SEQUENCE [LARGE SCALE GENOMIC DNA]</scope>
    <source>
        <strain evidence="9 10">YH101</strain>
    </source>
</reference>
<sequence length="497" mass="57519">MWNAMVLFLWLLSPSVLFADSQDALEIGLLEAEGIALSNSVILASLKDRREVFRMIASEKWRNYLPRVSLSYFGLKNANLNQSDSQYNDIRFQLNQLLYDGGETALEIESATLQELLNQEDWKLSRDRLLLEMRKTYAKFLASDTKLFVTKRTKERMERLWFEMKKEREHGFLNELQIIETKTKLRDLELNCLKADSAKKQWEIELKKLMQFPPDTKIRWKESLHKDFFFSPIKSMDNVQLTEKAEYKKARLAVETTRIKKEIAENDWKPKLYLGGYYGENTNGPLPVKNEVYGFQFTLQTKFGSTTNQSSSHYGVQTDGTGIQRIPGFGPQFVGRGDNAFNSSTFQLFDDLSFSRKIYEGKIAHSDAIRNHRMTEANLLAELEKAKQKSKESWEMISMANTRFEWTLELWKSYRKKVELGFLKESELLGAELEVLKALEELTSALSTYMESGAEYAFALGLPLEEIQAFQIKKGEGNSYLKHWLDSDEVAYAPSPK</sequence>
<evidence type="ECO:0000313" key="10">
    <source>
        <dbReference type="Proteomes" id="UP000245133"/>
    </source>
</evidence>
<organism evidence="9 10">
    <name type="scientific">Leptospira ryugenii</name>
    <dbReference type="NCBI Taxonomy" id="1917863"/>
    <lineage>
        <taxon>Bacteria</taxon>
        <taxon>Pseudomonadati</taxon>
        <taxon>Spirochaetota</taxon>
        <taxon>Spirochaetia</taxon>
        <taxon>Leptospirales</taxon>
        <taxon>Leptospiraceae</taxon>
        <taxon>Leptospira</taxon>
    </lineage>
</organism>
<evidence type="ECO:0000313" key="9">
    <source>
        <dbReference type="EMBL" id="GBF50442.1"/>
    </source>
</evidence>
<evidence type="ECO:0000256" key="1">
    <source>
        <dbReference type="ARBA" id="ARBA00004442"/>
    </source>
</evidence>
<keyword evidence="8" id="KW-0732">Signal</keyword>
<protein>
    <submittedName>
        <fullName evidence="9">Outer membrane efflux protein</fullName>
    </submittedName>
</protein>
<feature type="signal peptide" evidence="8">
    <location>
        <begin position="1"/>
        <end position="19"/>
    </location>
</feature>
<dbReference type="Proteomes" id="UP000245133">
    <property type="component" value="Unassembled WGS sequence"/>
</dbReference>